<feature type="domain" description="GH16" evidence="2">
    <location>
        <begin position="39"/>
        <end position="360"/>
    </location>
</feature>
<dbReference type="InterPro" id="IPR000757">
    <property type="entry name" value="Beta-glucanase-like"/>
</dbReference>
<gene>
    <name evidence="3" type="ORF">DFH94DRAFT_624473</name>
</gene>
<dbReference type="OrthoDB" id="192832at2759"/>
<dbReference type="Proteomes" id="UP000759537">
    <property type="component" value="Unassembled WGS sequence"/>
</dbReference>
<dbReference type="EMBL" id="WHVB01000003">
    <property type="protein sequence ID" value="KAF8485208.1"/>
    <property type="molecule type" value="Genomic_DNA"/>
</dbReference>
<keyword evidence="4" id="KW-1185">Reference proteome</keyword>
<keyword evidence="1" id="KW-0732">Signal</keyword>
<dbReference type="SUPFAM" id="SSF49899">
    <property type="entry name" value="Concanavalin A-like lectins/glucanases"/>
    <property type="match status" value="1"/>
</dbReference>
<organism evidence="3 4">
    <name type="scientific">Russula ochroleuca</name>
    <dbReference type="NCBI Taxonomy" id="152965"/>
    <lineage>
        <taxon>Eukaryota</taxon>
        <taxon>Fungi</taxon>
        <taxon>Dikarya</taxon>
        <taxon>Basidiomycota</taxon>
        <taxon>Agaricomycotina</taxon>
        <taxon>Agaricomycetes</taxon>
        <taxon>Russulales</taxon>
        <taxon>Russulaceae</taxon>
        <taxon>Russula</taxon>
    </lineage>
</organism>
<dbReference type="PANTHER" id="PTHR10963">
    <property type="entry name" value="GLYCOSYL HYDROLASE-RELATED"/>
    <property type="match status" value="1"/>
</dbReference>
<protein>
    <submittedName>
        <fullName evidence="3">Glycoside hydrolase family 16 protein</fullName>
    </submittedName>
</protein>
<sequence>MLFLSFGVFTSLVSSAAAFDAVGGSLRVRHALHEDHGKRFFNFSSVDRYRGEDFFDDTLWSFITFAGPSGGQVKYMSGADAQAKGLAYVQPDGKAVLRVDSWTNLPFGAPRDSVRISSMKAFNHGLVVADFASMPSACSVWAAFWTNGPNWPHNTGPLAYSGEVYIVEGVNLKSSLVNFLGSPFYYRINLRSTPARNQECSVPKQAPVIGGDRAFTAEVLNTNCSSLSTSDTGCSFCDPSIKSFGQGFNDAGGGVFALLRNRNGFKIWFFERQSIPNDISSGHPDPYSWAPPNAFLSADDCNVDSYFSPQTLILDTAICGGWASSDYPNSGCGGNCAQQVTSGNNFVNATWVINYIDVYN</sequence>
<evidence type="ECO:0000313" key="3">
    <source>
        <dbReference type="EMBL" id="KAF8485208.1"/>
    </source>
</evidence>
<dbReference type="GO" id="GO:0009251">
    <property type="term" value="P:glucan catabolic process"/>
    <property type="evidence" value="ECO:0007669"/>
    <property type="project" value="TreeGrafter"/>
</dbReference>
<evidence type="ECO:0000256" key="1">
    <source>
        <dbReference type="SAM" id="SignalP"/>
    </source>
</evidence>
<evidence type="ECO:0000259" key="2">
    <source>
        <dbReference type="PROSITE" id="PS51762"/>
    </source>
</evidence>
<dbReference type="PANTHER" id="PTHR10963:SF24">
    <property type="entry name" value="GLYCOSIDASE C21B10.07-RELATED"/>
    <property type="match status" value="1"/>
</dbReference>
<dbReference type="InterPro" id="IPR050546">
    <property type="entry name" value="Glycosyl_Hydrlase_16"/>
</dbReference>
<name>A0A9P5TD39_9AGAM</name>
<dbReference type="GO" id="GO:0004553">
    <property type="term" value="F:hydrolase activity, hydrolyzing O-glycosyl compounds"/>
    <property type="evidence" value="ECO:0007669"/>
    <property type="project" value="InterPro"/>
</dbReference>
<evidence type="ECO:0000313" key="4">
    <source>
        <dbReference type="Proteomes" id="UP000759537"/>
    </source>
</evidence>
<keyword evidence="3" id="KW-0378">Hydrolase</keyword>
<dbReference type="Gene3D" id="2.60.120.200">
    <property type="match status" value="1"/>
</dbReference>
<feature type="signal peptide" evidence="1">
    <location>
        <begin position="1"/>
        <end position="18"/>
    </location>
</feature>
<proteinExistence type="predicted"/>
<accession>A0A9P5TD39</accession>
<comment type="caution">
    <text evidence="3">The sequence shown here is derived from an EMBL/GenBank/DDBJ whole genome shotgun (WGS) entry which is preliminary data.</text>
</comment>
<reference evidence="3" key="1">
    <citation type="submission" date="2019-10" db="EMBL/GenBank/DDBJ databases">
        <authorList>
            <consortium name="DOE Joint Genome Institute"/>
            <person name="Kuo A."/>
            <person name="Miyauchi S."/>
            <person name="Kiss E."/>
            <person name="Drula E."/>
            <person name="Kohler A."/>
            <person name="Sanchez-Garcia M."/>
            <person name="Andreopoulos B."/>
            <person name="Barry K.W."/>
            <person name="Bonito G."/>
            <person name="Buee M."/>
            <person name="Carver A."/>
            <person name="Chen C."/>
            <person name="Cichocki N."/>
            <person name="Clum A."/>
            <person name="Culley D."/>
            <person name="Crous P.W."/>
            <person name="Fauchery L."/>
            <person name="Girlanda M."/>
            <person name="Hayes R."/>
            <person name="Keri Z."/>
            <person name="LaButti K."/>
            <person name="Lipzen A."/>
            <person name="Lombard V."/>
            <person name="Magnuson J."/>
            <person name="Maillard F."/>
            <person name="Morin E."/>
            <person name="Murat C."/>
            <person name="Nolan M."/>
            <person name="Ohm R."/>
            <person name="Pangilinan J."/>
            <person name="Pereira M."/>
            <person name="Perotto S."/>
            <person name="Peter M."/>
            <person name="Riley R."/>
            <person name="Sitrit Y."/>
            <person name="Stielow B."/>
            <person name="Szollosi G."/>
            <person name="Zifcakova L."/>
            <person name="Stursova M."/>
            <person name="Spatafora J.W."/>
            <person name="Tedersoo L."/>
            <person name="Vaario L.-M."/>
            <person name="Yamada A."/>
            <person name="Yan M."/>
            <person name="Wang P."/>
            <person name="Xu J."/>
            <person name="Bruns T."/>
            <person name="Baldrian P."/>
            <person name="Vilgalys R."/>
            <person name="Henrissat B."/>
            <person name="Grigoriev I.V."/>
            <person name="Hibbett D."/>
            <person name="Nagy L.G."/>
            <person name="Martin F.M."/>
        </authorList>
    </citation>
    <scope>NUCLEOTIDE SEQUENCE</scope>
    <source>
        <strain evidence="3">Prilba</strain>
    </source>
</reference>
<dbReference type="Pfam" id="PF26113">
    <property type="entry name" value="GH16_XgeA"/>
    <property type="match status" value="1"/>
</dbReference>
<dbReference type="InterPro" id="IPR013320">
    <property type="entry name" value="ConA-like_dom_sf"/>
</dbReference>
<feature type="chain" id="PRO_5040325031" evidence="1">
    <location>
        <begin position="19"/>
        <end position="360"/>
    </location>
</feature>
<dbReference type="AlphaFoldDB" id="A0A9P5TD39"/>
<dbReference type="PROSITE" id="PS51762">
    <property type="entry name" value="GH16_2"/>
    <property type="match status" value="1"/>
</dbReference>
<reference evidence="3" key="2">
    <citation type="journal article" date="2020" name="Nat. Commun.">
        <title>Large-scale genome sequencing of mycorrhizal fungi provides insights into the early evolution of symbiotic traits.</title>
        <authorList>
            <person name="Miyauchi S."/>
            <person name="Kiss E."/>
            <person name="Kuo A."/>
            <person name="Drula E."/>
            <person name="Kohler A."/>
            <person name="Sanchez-Garcia M."/>
            <person name="Morin E."/>
            <person name="Andreopoulos B."/>
            <person name="Barry K.W."/>
            <person name="Bonito G."/>
            <person name="Buee M."/>
            <person name="Carver A."/>
            <person name="Chen C."/>
            <person name="Cichocki N."/>
            <person name="Clum A."/>
            <person name="Culley D."/>
            <person name="Crous P.W."/>
            <person name="Fauchery L."/>
            <person name="Girlanda M."/>
            <person name="Hayes R.D."/>
            <person name="Keri Z."/>
            <person name="LaButti K."/>
            <person name="Lipzen A."/>
            <person name="Lombard V."/>
            <person name="Magnuson J."/>
            <person name="Maillard F."/>
            <person name="Murat C."/>
            <person name="Nolan M."/>
            <person name="Ohm R.A."/>
            <person name="Pangilinan J."/>
            <person name="Pereira M.F."/>
            <person name="Perotto S."/>
            <person name="Peter M."/>
            <person name="Pfister S."/>
            <person name="Riley R."/>
            <person name="Sitrit Y."/>
            <person name="Stielow J.B."/>
            <person name="Szollosi G."/>
            <person name="Zifcakova L."/>
            <person name="Stursova M."/>
            <person name="Spatafora J.W."/>
            <person name="Tedersoo L."/>
            <person name="Vaario L.M."/>
            <person name="Yamada A."/>
            <person name="Yan M."/>
            <person name="Wang P."/>
            <person name="Xu J."/>
            <person name="Bruns T."/>
            <person name="Baldrian P."/>
            <person name="Vilgalys R."/>
            <person name="Dunand C."/>
            <person name="Henrissat B."/>
            <person name="Grigoriev I.V."/>
            <person name="Hibbett D."/>
            <person name="Nagy L.G."/>
            <person name="Martin F.M."/>
        </authorList>
    </citation>
    <scope>NUCLEOTIDE SEQUENCE</scope>
    <source>
        <strain evidence="3">Prilba</strain>
    </source>
</reference>